<gene>
    <name evidence="1" type="ORF">TPAS_702</name>
</gene>
<keyword evidence="2" id="KW-1185">Reference proteome</keyword>
<evidence type="ECO:0000313" key="1">
    <source>
        <dbReference type="EMBL" id="SLM51027.1"/>
    </source>
</evidence>
<evidence type="ECO:0000313" key="2">
    <source>
        <dbReference type="Proteomes" id="UP000195985"/>
    </source>
</evidence>
<dbReference type="Proteomes" id="UP000195985">
    <property type="component" value="Unassembled WGS sequence"/>
</dbReference>
<organism evidence="1 2">
    <name type="scientific">Trichococcus pasteurii</name>
    <dbReference type="NCBI Taxonomy" id="43064"/>
    <lineage>
        <taxon>Bacteria</taxon>
        <taxon>Bacillati</taxon>
        <taxon>Bacillota</taxon>
        <taxon>Bacilli</taxon>
        <taxon>Lactobacillales</taxon>
        <taxon>Carnobacteriaceae</taxon>
        <taxon>Trichococcus</taxon>
    </lineage>
</organism>
<dbReference type="STRING" id="43064.SAMN04488086_11854"/>
<proteinExistence type="predicted"/>
<dbReference type="EMBL" id="FWEY01000002">
    <property type="protein sequence ID" value="SLM51027.1"/>
    <property type="molecule type" value="Genomic_DNA"/>
</dbReference>
<name>A0A1W1ID90_9LACT</name>
<reference evidence="2" key="1">
    <citation type="submission" date="2016-04" db="EMBL/GenBank/DDBJ databases">
        <authorList>
            <person name="Strepis N."/>
        </authorList>
    </citation>
    <scope>NUCLEOTIDE SEQUENCE [LARGE SCALE GENOMIC DNA]</scope>
</reference>
<sequence>MYRNKDIVEKAFGNLKERLNLRRTAVSSESSLEGKLFVQFIALIYLSYIKKQMSEKELYKNYTMQELLDELDIIEAFENPGSALRVGEVTKKQSQLYNTLGVVPPTTL</sequence>
<accession>A0A1W1ID90</accession>
<dbReference type="AlphaFoldDB" id="A0A1W1ID90"/>
<evidence type="ECO:0008006" key="3">
    <source>
        <dbReference type="Google" id="ProtNLM"/>
    </source>
</evidence>
<protein>
    <recommendedName>
        <fullName evidence="3">Transposase IS4-like domain-containing protein</fullName>
    </recommendedName>
</protein>